<dbReference type="PANTHER" id="PTHR45460:SF2">
    <property type="entry name" value="ALPHA 1,3 GLUCANASE, GH71 FAMILY (EUROFUNG)"/>
    <property type="match status" value="1"/>
</dbReference>
<dbReference type="RefSeq" id="WP_167267856.1">
    <property type="nucleotide sequence ID" value="NZ_JAASQJ010000001.1"/>
</dbReference>
<evidence type="ECO:0000313" key="3">
    <source>
        <dbReference type="Proteomes" id="UP001179181"/>
    </source>
</evidence>
<dbReference type="Gene3D" id="2.130.10.130">
    <property type="entry name" value="Integrin alpha, N-terminal"/>
    <property type="match status" value="1"/>
</dbReference>
<comment type="caution">
    <text evidence="2">The sequence shown here is derived from an EMBL/GenBank/DDBJ whole genome shotgun (WGS) entry which is preliminary data.</text>
</comment>
<protein>
    <recommendedName>
        <fullName evidence="4">Repeat domain-containing protein</fullName>
    </recommendedName>
</protein>
<dbReference type="PANTHER" id="PTHR45460">
    <property type="entry name" value="SIMILAR TO CYSTEINE PROTEINASE"/>
    <property type="match status" value="1"/>
</dbReference>
<accession>A0ABX0UIN7</accession>
<dbReference type="InterPro" id="IPR028994">
    <property type="entry name" value="Integrin_alpha_N"/>
</dbReference>
<keyword evidence="1" id="KW-0732">Signal</keyword>
<dbReference type="EMBL" id="JAASQJ010000001">
    <property type="protein sequence ID" value="NIJ51909.1"/>
    <property type="molecule type" value="Genomic_DNA"/>
</dbReference>
<dbReference type="Proteomes" id="UP001179181">
    <property type="component" value="Unassembled WGS sequence"/>
</dbReference>
<gene>
    <name evidence="2" type="ORF">FHS68_001065</name>
</gene>
<proteinExistence type="predicted"/>
<dbReference type="SUPFAM" id="SSF69318">
    <property type="entry name" value="Integrin alpha N-terminal domain"/>
    <property type="match status" value="1"/>
</dbReference>
<organism evidence="2 3">
    <name type="scientific">Dyadobacter arcticus</name>
    <dbReference type="NCBI Taxonomy" id="1078754"/>
    <lineage>
        <taxon>Bacteria</taxon>
        <taxon>Pseudomonadati</taxon>
        <taxon>Bacteroidota</taxon>
        <taxon>Cytophagia</taxon>
        <taxon>Cytophagales</taxon>
        <taxon>Spirosomataceae</taxon>
        <taxon>Dyadobacter</taxon>
    </lineage>
</organism>
<evidence type="ECO:0008006" key="4">
    <source>
        <dbReference type="Google" id="ProtNLM"/>
    </source>
</evidence>
<evidence type="ECO:0000313" key="2">
    <source>
        <dbReference type="EMBL" id="NIJ51909.1"/>
    </source>
</evidence>
<keyword evidence="3" id="KW-1185">Reference proteome</keyword>
<reference evidence="2 3" key="1">
    <citation type="submission" date="2020-03" db="EMBL/GenBank/DDBJ databases">
        <title>Genomic Encyclopedia of Type Strains, Phase IV (KMG-IV): sequencing the most valuable type-strain genomes for metagenomic binning, comparative biology and taxonomic classification.</title>
        <authorList>
            <person name="Goeker M."/>
        </authorList>
    </citation>
    <scope>NUCLEOTIDE SEQUENCE [LARGE SCALE GENOMIC DNA]</scope>
    <source>
        <strain evidence="2 3">DSM 102865</strain>
    </source>
</reference>
<dbReference type="Pfam" id="PF13517">
    <property type="entry name" value="FG-GAP_3"/>
    <property type="match status" value="1"/>
</dbReference>
<evidence type="ECO:0000256" key="1">
    <source>
        <dbReference type="ARBA" id="ARBA00022729"/>
    </source>
</evidence>
<sequence>MNYLDPLSFFSRIFASIMIVILTIACQPTNSDKQEVRDGEKLAKKYCQNCHDAVEPGLLTKDVWVDFVLPAMSKHFGLELWSKNSYQQTPKSTITYVDWMKMVKYYESAAPDSLTYTQPTKLKQGWSVFALRKPVEDSSRIATTVMVAINSSDRLIYTCDGDSADLFKWDDNFKLVGNSRLPSPATHILFNQGLDHVDILTCIGGMKASDQTRGEVLAMDREKNIRLHPSPVMSGLIRPIHTIQTDYNKDGLTDYVVSAFGHTQGGLYLLKHLADHSFQKIPIREVPGATQSITEDYNADGWPDIMTLFAHGDEGIWLFLNDRKGGFSAKNILRFPPVYGSNSFQLVDMNRDGKLDIVYAAGDNSDYSKILKPYHGVYIFTNLGDFNFKQSYFFPINGCTKATASDFDLDGDMDIATIAFFADLKNKPAEKFIYLEHQNGTTGKFEPISIPVQQYGRWICMDVNDWDADGDLDIVLGNYSKGLINQENVKPTWNTHLPFIVLENKTILTKNR</sequence>
<dbReference type="InterPro" id="IPR013517">
    <property type="entry name" value="FG-GAP"/>
</dbReference>
<name>A0ABX0UIN7_9BACT</name>